<sequence length="203" mass="22078">MHCENFIARRRISSLSGASGVAAVLVPIIVVIIIMIVAATLFVCVRRRHFKQSGLGGSTQSVSFRSGTNVEFSPNFMRNRPAETNREPLDAEFGLNDVNKPTDFSNPMYDALGNTETPVAAGEPAKGGLYEVPGDVFDKKYDKNCFEPASNKAVNVGSAVLHPSMVLHRSSPHVPLRQTALDPTTVDTDKDTQNLVEEDKSEC</sequence>
<name>V5HE05_IXORI</name>
<keyword evidence="2" id="KW-1133">Transmembrane helix</keyword>
<organism evidence="3">
    <name type="scientific">Ixodes ricinus</name>
    <name type="common">Common tick</name>
    <name type="synonym">Acarus ricinus</name>
    <dbReference type="NCBI Taxonomy" id="34613"/>
    <lineage>
        <taxon>Eukaryota</taxon>
        <taxon>Metazoa</taxon>
        <taxon>Ecdysozoa</taxon>
        <taxon>Arthropoda</taxon>
        <taxon>Chelicerata</taxon>
        <taxon>Arachnida</taxon>
        <taxon>Acari</taxon>
        <taxon>Parasitiformes</taxon>
        <taxon>Ixodida</taxon>
        <taxon>Ixodoidea</taxon>
        <taxon>Ixodidae</taxon>
        <taxon>Ixodinae</taxon>
        <taxon>Ixodes</taxon>
    </lineage>
</organism>
<dbReference type="AlphaFoldDB" id="V5HE05"/>
<feature type="transmembrane region" description="Helical" evidence="2">
    <location>
        <begin position="20"/>
        <end position="45"/>
    </location>
</feature>
<evidence type="ECO:0000256" key="1">
    <source>
        <dbReference type="SAM" id="MobiDB-lite"/>
    </source>
</evidence>
<keyword evidence="2" id="KW-0472">Membrane</keyword>
<protein>
    <submittedName>
        <fullName evidence="3">Putative low-density lipoprotein receptor</fullName>
    </submittedName>
</protein>
<feature type="region of interest" description="Disordered" evidence="1">
    <location>
        <begin position="171"/>
        <end position="203"/>
    </location>
</feature>
<proteinExistence type="evidence at transcript level"/>
<evidence type="ECO:0000313" key="3">
    <source>
        <dbReference type="EMBL" id="JAB71643.1"/>
    </source>
</evidence>
<keyword evidence="3" id="KW-0449">Lipoprotein</keyword>
<accession>V5HE05</accession>
<reference evidence="3" key="1">
    <citation type="journal article" date="2015" name="Sci. Rep.">
        <title>Tissue- and time-dependent transcription in Ixodes ricinus salivary glands and midguts when blood feeding on the vertebrate host.</title>
        <authorList>
            <person name="Kotsyfakis M."/>
            <person name="Schwarz A."/>
            <person name="Erhart J."/>
            <person name="Ribeiro J.M."/>
        </authorList>
    </citation>
    <scope>NUCLEOTIDE SEQUENCE</scope>
    <source>
        <tissue evidence="3">Salivary gland and midgut</tissue>
    </source>
</reference>
<keyword evidence="3" id="KW-0675">Receptor</keyword>
<evidence type="ECO:0000256" key="2">
    <source>
        <dbReference type="SAM" id="Phobius"/>
    </source>
</evidence>
<dbReference type="EMBL" id="GANP01012825">
    <property type="protein sequence ID" value="JAB71643.1"/>
    <property type="molecule type" value="mRNA"/>
</dbReference>
<keyword evidence="2" id="KW-0812">Transmembrane</keyword>